<dbReference type="AlphaFoldDB" id="X1TDN1"/>
<sequence length="121" mass="13664">LDGDPRYGIYLNNISDDNYFYNNYLHDYRVASVLDEGSNFFYDNPGYNYGDTEALVVGASPFTHTAGNRPETVYIKGGTVTNIVKDGRSIFTNTDKTIDLDPFRTIVTSYTAVPTMEICYR</sequence>
<protein>
    <submittedName>
        <fullName evidence="1">Uncharacterized protein</fullName>
    </submittedName>
</protein>
<comment type="caution">
    <text evidence="1">The sequence shown here is derived from an EMBL/GenBank/DDBJ whole genome shotgun (WGS) entry which is preliminary data.</text>
</comment>
<name>X1TDN1_9ZZZZ</name>
<accession>X1TDN1</accession>
<dbReference type="EMBL" id="BARW01030135">
    <property type="protein sequence ID" value="GAJ03379.1"/>
    <property type="molecule type" value="Genomic_DNA"/>
</dbReference>
<evidence type="ECO:0000313" key="1">
    <source>
        <dbReference type="EMBL" id="GAJ03379.1"/>
    </source>
</evidence>
<feature type="non-terminal residue" evidence="1">
    <location>
        <position position="1"/>
    </location>
</feature>
<proteinExistence type="predicted"/>
<organism evidence="1">
    <name type="scientific">marine sediment metagenome</name>
    <dbReference type="NCBI Taxonomy" id="412755"/>
    <lineage>
        <taxon>unclassified sequences</taxon>
        <taxon>metagenomes</taxon>
        <taxon>ecological metagenomes</taxon>
    </lineage>
</organism>
<gene>
    <name evidence="1" type="ORF">S12H4_48250</name>
</gene>
<reference evidence="1" key="1">
    <citation type="journal article" date="2014" name="Front. Microbiol.">
        <title>High frequency of phylogenetically diverse reductive dehalogenase-homologous genes in deep subseafloor sedimentary metagenomes.</title>
        <authorList>
            <person name="Kawai M."/>
            <person name="Futagami T."/>
            <person name="Toyoda A."/>
            <person name="Takaki Y."/>
            <person name="Nishi S."/>
            <person name="Hori S."/>
            <person name="Arai W."/>
            <person name="Tsubouchi T."/>
            <person name="Morono Y."/>
            <person name="Uchiyama I."/>
            <person name="Ito T."/>
            <person name="Fujiyama A."/>
            <person name="Inagaki F."/>
            <person name="Takami H."/>
        </authorList>
    </citation>
    <scope>NUCLEOTIDE SEQUENCE</scope>
    <source>
        <strain evidence="1">Expedition CK06-06</strain>
    </source>
</reference>